<evidence type="ECO:0000256" key="6">
    <source>
        <dbReference type="ARBA" id="ARBA00022673"/>
    </source>
</evidence>
<evidence type="ECO:0000256" key="12">
    <source>
        <dbReference type="ARBA" id="ARBA00023303"/>
    </source>
</evidence>
<keyword evidence="19" id="KW-1185">Reference proteome</keyword>
<keyword evidence="8" id="KW-0106">Calcium</keyword>
<feature type="transmembrane region" description="Helical" evidence="14">
    <location>
        <begin position="711"/>
        <end position="735"/>
    </location>
</feature>
<evidence type="ECO:0000256" key="14">
    <source>
        <dbReference type="SAM" id="Phobius"/>
    </source>
</evidence>
<evidence type="ECO:0000256" key="2">
    <source>
        <dbReference type="ARBA" id="ARBA00009501"/>
    </source>
</evidence>
<dbReference type="EMBL" id="CAWYQH010000102">
    <property type="protein sequence ID" value="CAK8686554.1"/>
    <property type="molecule type" value="Genomic_DNA"/>
</dbReference>
<keyword evidence="7 14" id="KW-0812">Transmembrane</keyword>
<dbReference type="InterPro" id="IPR005821">
    <property type="entry name" value="Ion_trans_dom"/>
</dbReference>
<evidence type="ECO:0000259" key="15">
    <source>
        <dbReference type="Pfam" id="PF00520"/>
    </source>
</evidence>
<evidence type="ECO:0000256" key="4">
    <source>
        <dbReference type="ARBA" id="ARBA00022475"/>
    </source>
</evidence>
<dbReference type="InterPro" id="IPR041491">
    <property type="entry name" value="TRPM_SLOG"/>
</dbReference>
<reference evidence="18 19" key="1">
    <citation type="submission" date="2024-02" db="EMBL/GenBank/DDBJ databases">
        <authorList>
            <person name="Daric V."/>
            <person name="Darras S."/>
        </authorList>
    </citation>
    <scope>NUCLEOTIDE SEQUENCE [LARGE SCALE GENOMIC DNA]</scope>
</reference>
<dbReference type="Gene3D" id="3.90.79.10">
    <property type="entry name" value="Nucleoside Triphosphate Pyrophosphohydrolase"/>
    <property type="match status" value="1"/>
</dbReference>
<keyword evidence="4" id="KW-1003">Cell membrane</keyword>
<evidence type="ECO:0000256" key="9">
    <source>
        <dbReference type="ARBA" id="ARBA00022989"/>
    </source>
</evidence>
<feature type="domain" description="Ion transport" evidence="15">
    <location>
        <begin position="718"/>
        <end position="977"/>
    </location>
</feature>
<dbReference type="Pfam" id="PF00520">
    <property type="entry name" value="Ion_trans"/>
    <property type="match status" value="1"/>
</dbReference>
<dbReference type="Pfam" id="PF25508">
    <property type="entry name" value="TRPM2"/>
    <property type="match status" value="1"/>
</dbReference>
<accession>A0ABP0G6Z1</accession>
<keyword evidence="10" id="KW-0406">Ion transport</keyword>
<gene>
    <name evidence="18" type="ORF">CVLEPA_LOCUS18475</name>
</gene>
<feature type="transmembrane region" description="Helical" evidence="14">
    <location>
        <begin position="853"/>
        <end position="874"/>
    </location>
</feature>
<dbReference type="SUPFAM" id="SSF55811">
    <property type="entry name" value="Nudix"/>
    <property type="match status" value="1"/>
</dbReference>
<dbReference type="Proteomes" id="UP001642483">
    <property type="component" value="Unassembled WGS sequence"/>
</dbReference>
<evidence type="ECO:0000256" key="8">
    <source>
        <dbReference type="ARBA" id="ARBA00022837"/>
    </source>
</evidence>
<sequence>MTNHLAVECQYKKFCNLNMTSLPADRKESIIETDGNSRIEYGQIRFDSCGNKRCQYAIVSADTTPDKLHNILIEEWGMHSPNIIISVTGGAKNFKIRSSLEKEFRKSLIKAAVRTGGWIVSGGTHSGVMKLVGNALHDHTVANTSNAIALGIATFGVLHDKDKLRAETSAHYNNDHKCFEYISKKSCSLDRNHSHFILVDDGSKGEFGREIKHRAMLESYVAQHSGEQAIPIVCILVQGGSGSLQTVHDVLQQQTPVVIVADTGGWANILSRLYDEPFNSVNESAIAEQLTEEGIEYKFAQLTKWTNWARECLMQKRLITIFASDDKNSVADLDIAILQAILKDDQKTTKQHLELALSWDRCDIARNDILTDDAVVSPDDIWTFFKTALHKDQTDFIDLFLDWGLDVEDYLKLPELQELYGKRDGKYIIKKTQALNAVMQTKDGDFCRVYNSLLGIKSDKRDEKSDCFQKKRRPRNKSSTSFNREQALRELFKWTIMHNRQKTARVFWDAMSKDELAAAVVAYKLLTSLAKRSFHKEGKEDYIKHAESYQKLATGILTKCYEDNPKNTVLAVTRKLDNWGNITCLQLAASSNARDFMSHRAVQSHLEDIWYGDVQKTANGFWTYILFWLHIILCVFCPFFIFTLPLKQSVVENMQGTSSASKSRPVEDGHSHSRFNRTTPQSQVDEEVVKSKPNMTIASIMAFYQAPFVKFFCNVLFYLIFLLLFATVLLCCTGLRQSNELYCSGLSYLLLSWVIVLAMDEIRQIIHMKAHTVGRKIWFWIKRTDNQMDFASFLLFVAGFTCLKISDFNMDPLLRIRGRILMAIAFVIYCLRVFSLFAVHADLGPKLLMVSKMLKDLFFFLFIWAVIFFAYGVASQALLYPDEKNAKNIFVGSVYKPYWQLYGELFLSEIDYNPGTGELTCSENLTESNDEGLPRCPQENGFVSILSAIYMLLVNVLLLNLLIAMFSYTFEKLVDKTDVIWKFERYYLVEEYYFRPCLVVPFSIFSYIKSIILWICKNCKEDECSKDNKFVKHMDDDDDKLMKLLTWEHSYVDAYLEDKRIEKENETSSRLDKLANTLDSVKKTTKFLEKLIQTGFDELNSRKNISQTSAAVHIRARKSPYPRANKKRFRLEDHMVPWNVPYDGYKPERYTSQRVEERPSWADIKEDCLRDNKGKNKMLFNMYDGKSKVDRTSYVGRYLVVDGFPRNPRGRTGLAGRGVLGRYGPNHSAVWAFTRWKKNGQDIVKTADGRRVIEFISYKRQDTKQWAIPGGMVKAAKNVSDTWARKFIKELLEKSKINTDKEDYFLNFAGIEVFKGYSDDSRNTDNAWIETSVSNFHDEYNSVFGQCEIKHAEEEVEWKEVGTDLDWFEDHESMIKKVAEFRGAYF</sequence>
<dbReference type="PANTHER" id="PTHR13800:SF12">
    <property type="entry name" value="TRANSIENT RECEPTOR POTENTIAL CATION CHANNEL SUBFAMILY M MEMBER-LIKE 2"/>
    <property type="match status" value="1"/>
</dbReference>
<comment type="similarity">
    <text evidence="2">Belongs to the transient receptor (TC 1.A.4) family. LTrpC subfamily. TRPM2 sub-subfamily.</text>
</comment>
<evidence type="ECO:0000313" key="18">
    <source>
        <dbReference type="EMBL" id="CAK8686554.1"/>
    </source>
</evidence>
<keyword evidence="9 14" id="KW-1133">Transmembrane helix</keyword>
<evidence type="ECO:0000256" key="3">
    <source>
        <dbReference type="ARBA" id="ARBA00022448"/>
    </source>
</evidence>
<proteinExistence type="inferred from homology"/>
<dbReference type="InterPro" id="IPR057366">
    <property type="entry name" value="TRPM-like"/>
</dbReference>
<name>A0ABP0G6Z1_CLALP</name>
<evidence type="ECO:0000256" key="11">
    <source>
        <dbReference type="ARBA" id="ARBA00023136"/>
    </source>
</evidence>
<dbReference type="InterPro" id="IPR050927">
    <property type="entry name" value="TRPM"/>
</dbReference>
<organism evidence="18 19">
    <name type="scientific">Clavelina lepadiformis</name>
    <name type="common">Light-bulb sea squirt</name>
    <name type="synonym">Ascidia lepadiformis</name>
    <dbReference type="NCBI Taxonomy" id="159417"/>
    <lineage>
        <taxon>Eukaryota</taxon>
        <taxon>Metazoa</taxon>
        <taxon>Chordata</taxon>
        <taxon>Tunicata</taxon>
        <taxon>Ascidiacea</taxon>
        <taxon>Aplousobranchia</taxon>
        <taxon>Clavelinidae</taxon>
        <taxon>Clavelina</taxon>
    </lineage>
</organism>
<feature type="domain" description="TRPM SLOG" evidence="16">
    <location>
        <begin position="55"/>
        <end position="290"/>
    </location>
</feature>
<evidence type="ECO:0000256" key="7">
    <source>
        <dbReference type="ARBA" id="ARBA00022692"/>
    </source>
</evidence>
<dbReference type="CDD" id="cd03670">
    <property type="entry name" value="NUDIX_ADPRase_Nudt9"/>
    <property type="match status" value="1"/>
</dbReference>
<feature type="transmembrane region" description="Helical" evidence="14">
    <location>
        <begin position="741"/>
        <end position="759"/>
    </location>
</feature>
<feature type="transmembrane region" description="Helical" evidence="14">
    <location>
        <begin position="820"/>
        <end position="841"/>
    </location>
</feature>
<keyword evidence="11 14" id="KW-0472">Membrane</keyword>
<keyword evidence="6" id="KW-0107">Calcium channel</keyword>
<dbReference type="PANTHER" id="PTHR13800">
    <property type="entry name" value="TRANSIENT RECEPTOR POTENTIAL CATION CHANNEL, SUBFAMILY M, MEMBER 6"/>
    <property type="match status" value="1"/>
</dbReference>
<evidence type="ECO:0000259" key="16">
    <source>
        <dbReference type="Pfam" id="PF18139"/>
    </source>
</evidence>
<keyword evidence="3" id="KW-0813">Transport</keyword>
<evidence type="ECO:0000313" key="19">
    <source>
        <dbReference type="Proteomes" id="UP001642483"/>
    </source>
</evidence>
<dbReference type="Pfam" id="PF25969">
    <property type="entry name" value="NUDT9_N"/>
    <property type="match status" value="1"/>
</dbReference>
<evidence type="ECO:0000256" key="5">
    <source>
        <dbReference type="ARBA" id="ARBA00022568"/>
    </source>
</evidence>
<dbReference type="Pfam" id="PF18139">
    <property type="entry name" value="LSDAT_euk"/>
    <property type="match status" value="1"/>
</dbReference>
<dbReference type="Gene3D" id="3.40.50.450">
    <property type="match status" value="1"/>
</dbReference>
<feature type="transmembrane region" description="Helical" evidence="14">
    <location>
        <begin position="621"/>
        <end position="644"/>
    </location>
</feature>
<feature type="domain" description="TRPM-like" evidence="17">
    <location>
        <begin position="368"/>
        <end position="599"/>
    </location>
</feature>
<dbReference type="InterPro" id="IPR015797">
    <property type="entry name" value="NUDIX_hydrolase-like_dom_sf"/>
</dbReference>
<comment type="subcellular location">
    <subcellularLocation>
        <location evidence="1">Cell membrane</location>
        <topology evidence="1">Multi-pass membrane protein</topology>
    </subcellularLocation>
</comment>
<evidence type="ECO:0000256" key="10">
    <source>
        <dbReference type="ARBA" id="ARBA00023065"/>
    </source>
</evidence>
<keyword evidence="5" id="KW-0109">Calcium transport</keyword>
<evidence type="ECO:0000256" key="13">
    <source>
        <dbReference type="SAM" id="MobiDB-lite"/>
    </source>
</evidence>
<evidence type="ECO:0000256" key="1">
    <source>
        <dbReference type="ARBA" id="ARBA00004651"/>
    </source>
</evidence>
<comment type="caution">
    <text evidence="18">The sequence shown here is derived from an EMBL/GenBank/DDBJ whole genome shotgun (WGS) entry which is preliminary data.</text>
</comment>
<protein>
    <submittedName>
        <fullName evidence="18">Uncharacterized protein</fullName>
    </submittedName>
</protein>
<keyword evidence="12" id="KW-0407">Ion channel</keyword>
<feature type="transmembrane region" description="Helical" evidence="14">
    <location>
        <begin position="948"/>
        <end position="971"/>
    </location>
</feature>
<feature type="region of interest" description="Disordered" evidence="13">
    <location>
        <begin position="659"/>
        <end position="683"/>
    </location>
</feature>
<evidence type="ECO:0000259" key="17">
    <source>
        <dbReference type="Pfam" id="PF25508"/>
    </source>
</evidence>